<dbReference type="GO" id="GO:0008233">
    <property type="term" value="F:peptidase activity"/>
    <property type="evidence" value="ECO:0007669"/>
    <property type="project" value="UniProtKB-KW"/>
</dbReference>
<dbReference type="Pfam" id="PF00595">
    <property type="entry name" value="PDZ"/>
    <property type="match status" value="1"/>
</dbReference>
<dbReference type="Proteomes" id="UP000559987">
    <property type="component" value="Unassembled WGS sequence"/>
</dbReference>
<dbReference type="InterPro" id="IPR001478">
    <property type="entry name" value="PDZ"/>
</dbReference>
<dbReference type="EMBL" id="JACHXZ010000004">
    <property type="protein sequence ID" value="MBB3169521.1"/>
    <property type="molecule type" value="Genomic_DNA"/>
</dbReference>
<dbReference type="AlphaFoldDB" id="A0A839US38"/>
<organism evidence="3 4">
    <name type="scientific">Simiduia aestuariiviva</name>
    <dbReference type="NCBI Taxonomy" id="1510459"/>
    <lineage>
        <taxon>Bacteria</taxon>
        <taxon>Pseudomonadati</taxon>
        <taxon>Pseudomonadota</taxon>
        <taxon>Gammaproteobacteria</taxon>
        <taxon>Cellvibrionales</taxon>
        <taxon>Cellvibrionaceae</taxon>
        <taxon>Simiduia</taxon>
    </lineage>
</organism>
<dbReference type="RefSeq" id="WP_183911027.1">
    <property type="nucleotide sequence ID" value="NZ_JACHXZ010000004.1"/>
</dbReference>
<dbReference type="SUPFAM" id="SSF50156">
    <property type="entry name" value="PDZ domain-like"/>
    <property type="match status" value="1"/>
</dbReference>
<evidence type="ECO:0000313" key="3">
    <source>
        <dbReference type="EMBL" id="MBB3169521.1"/>
    </source>
</evidence>
<comment type="caution">
    <text evidence="3">The sequence shown here is derived from an EMBL/GenBank/DDBJ whole genome shotgun (WGS) entry which is preliminary data.</text>
</comment>
<dbReference type="GO" id="GO:0006508">
    <property type="term" value="P:proteolysis"/>
    <property type="evidence" value="ECO:0007669"/>
    <property type="project" value="UniProtKB-KW"/>
</dbReference>
<keyword evidence="3" id="KW-0378">Hydrolase</keyword>
<accession>A0A839US38</accession>
<reference evidence="3 4" key="1">
    <citation type="submission" date="2020-08" db="EMBL/GenBank/DDBJ databases">
        <title>Genomic Encyclopedia of Type Strains, Phase III (KMG-III): the genomes of soil and plant-associated and newly described type strains.</title>
        <authorList>
            <person name="Whitman W."/>
        </authorList>
    </citation>
    <scope>NUCLEOTIDE SEQUENCE [LARGE SCALE GENOMIC DNA]</scope>
    <source>
        <strain evidence="3 4">CECT 8571</strain>
    </source>
</reference>
<sequence>MQHAIRTPFLLVLPLLAALPSEAHAEGSIGIAAAVSTKGIFSPEIERFTISDVHKDSAAQAAGLKVGDQVVAIDGCRIPGCPAKKAKSLMSREPGEVLPLMVVDGSGSERLININVR</sequence>
<protein>
    <submittedName>
        <fullName evidence="3">C-terminal processing protease CtpA/Prc</fullName>
    </submittedName>
</protein>
<dbReference type="InterPro" id="IPR036034">
    <property type="entry name" value="PDZ_sf"/>
</dbReference>
<feature type="domain" description="PDZ" evidence="2">
    <location>
        <begin position="16"/>
        <end position="97"/>
    </location>
</feature>
<keyword evidence="1" id="KW-0732">Signal</keyword>
<feature type="signal peptide" evidence="1">
    <location>
        <begin position="1"/>
        <end position="25"/>
    </location>
</feature>
<dbReference type="SMART" id="SM00228">
    <property type="entry name" value="PDZ"/>
    <property type="match status" value="1"/>
</dbReference>
<evidence type="ECO:0000313" key="4">
    <source>
        <dbReference type="Proteomes" id="UP000559987"/>
    </source>
</evidence>
<evidence type="ECO:0000256" key="1">
    <source>
        <dbReference type="SAM" id="SignalP"/>
    </source>
</evidence>
<dbReference type="PROSITE" id="PS50106">
    <property type="entry name" value="PDZ"/>
    <property type="match status" value="1"/>
</dbReference>
<proteinExistence type="predicted"/>
<name>A0A839US38_9GAMM</name>
<feature type="chain" id="PRO_5032632971" evidence="1">
    <location>
        <begin position="26"/>
        <end position="117"/>
    </location>
</feature>
<gene>
    <name evidence="3" type="ORF">FHS30_002734</name>
</gene>
<dbReference type="Gene3D" id="2.30.42.10">
    <property type="match status" value="1"/>
</dbReference>
<keyword evidence="3" id="KW-0645">Protease</keyword>
<evidence type="ECO:0000259" key="2">
    <source>
        <dbReference type="PROSITE" id="PS50106"/>
    </source>
</evidence>
<keyword evidence="4" id="KW-1185">Reference proteome</keyword>